<keyword evidence="2" id="KW-1185">Reference proteome</keyword>
<dbReference type="InterPro" id="IPR036844">
    <property type="entry name" value="Hint_dom_sf"/>
</dbReference>
<reference evidence="1 2" key="1">
    <citation type="submission" date="2020-03" db="EMBL/GenBank/DDBJ databases">
        <title>Isolation of cellulose-producing strains, genome characterization and application of the synthesized cellulose films as an economical and sustainable material for piezoelectric sensor construction.</title>
        <authorList>
            <person name="Mangayil R.K."/>
        </authorList>
    </citation>
    <scope>NUCLEOTIDE SEQUENCE [LARGE SCALE GENOMIC DNA]</scope>
    <source>
        <strain evidence="1 2">ENS 9a1a</strain>
    </source>
</reference>
<sequence>MDITMTTTTGTTASGLTYTETGTTLGVGITTTSYDVTITDASGATVAHLTDISTGLDVLGLKVLPTGDVVTGSDSVTTLVGVLGGTYVSMPGSTGGITVVANAISANTYYIGGDTDINILVNALSGNTINIYGGTATFSGDLVAGLLAGSTINIGYGGTYDGGDNLISILTGSTVNFQTGGGTLVLNADNSVLNLIASNGVGGVTFSGYDPSQDTIQLQNTTAPIAGYTISGDSTKTITLYGSDGTEVAAYQVSLATGISLANGTYSTTGDTTANPLQITYVDGNTDIGVCFLSGTMIQTPGGDVPVQDVTIGDDVVAYVGGQAQTRRVIWTGTARTVVRHGLPDDEAGYPVRILKDAIADGVPCRDMLVTPEHSLFLGGGFVPVRMLVNGRSIFYDHAITAYDYHHIETERHSIIMADGVLTESYLDTGNRHIFHHRGPVVSIGRGPVRSWAVDAAAPLIVAPDVVEPLYRQLEARARETFHDIRVASPVLHHDAGLHLVADDGAVIRQMRENRGFAIFMIPPGVQAVRIMSRTSRPCDAIGPYLDDRRQLGVLIGQIRLFEGSVAYSLSSHLDDAAPDGWCNGWHAPRDGRCRWTNGRAELVLGPRHPTLMGLLCLEIVAGGPYVDTGHAPSEDRPRLTA</sequence>
<dbReference type="InterPro" id="IPR028992">
    <property type="entry name" value="Hedgehog/Intein_dom"/>
</dbReference>
<evidence type="ECO:0000313" key="1">
    <source>
        <dbReference type="EMBL" id="QIP36082.1"/>
    </source>
</evidence>
<dbReference type="SUPFAM" id="SSF51294">
    <property type="entry name" value="Hedgehog/intein (Hint) domain"/>
    <property type="match status" value="1"/>
</dbReference>
<dbReference type="Gene3D" id="2.170.16.10">
    <property type="entry name" value="Hedgehog/Intein (Hint) domain"/>
    <property type="match status" value="1"/>
</dbReference>
<dbReference type="Pfam" id="PF13403">
    <property type="entry name" value="Hint_2"/>
    <property type="match status" value="1"/>
</dbReference>
<dbReference type="KEGG" id="kre:GWK63_11830"/>
<dbReference type="AlphaFoldDB" id="A0A181CCS3"/>
<organism evidence="1 2">
    <name type="scientific">Komagataeibacter rhaeticus</name>
    <dbReference type="NCBI Taxonomy" id="215221"/>
    <lineage>
        <taxon>Bacteria</taxon>
        <taxon>Pseudomonadati</taxon>
        <taxon>Pseudomonadota</taxon>
        <taxon>Alphaproteobacteria</taxon>
        <taxon>Acetobacterales</taxon>
        <taxon>Acetobacteraceae</taxon>
        <taxon>Komagataeibacter</taxon>
    </lineage>
</organism>
<proteinExistence type="predicted"/>
<accession>A0A181CCS3</accession>
<dbReference type="EMBL" id="CP050139">
    <property type="protein sequence ID" value="QIP36082.1"/>
    <property type="molecule type" value="Genomic_DNA"/>
</dbReference>
<protein>
    <submittedName>
        <fullName evidence="1">Hint domain-containing protein</fullName>
    </submittedName>
</protein>
<name>A0A181CCS3_9PROT</name>
<gene>
    <name evidence="1" type="ORF">GWK63_11830</name>
</gene>
<dbReference type="Proteomes" id="UP000502533">
    <property type="component" value="Chromosome"/>
</dbReference>
<evidence type="ECO:0000313" key="2">
    <source>
        <dbReference type="Proteomes" id="UP000502533"/>
    </source>
</evidence>